<dbReference type="PANTHER" id="PTHR42769">
    <property type="entry name" value="SUPEROXIDE DISMUTASE"/>
    <property type="match status" value="1"/>
</dbReference>
<feature type="chain" id="PRO_5025030146" description="Superoxide dismutase [Fe]" evidence="9">
    <location>
        <begin position="25"/>
        <end position="273"/>
    </location>
</feature>
<dbReference type="InterPro" id="IPR019833">
    <property type="entry name" value="Mn/Fe_SOD_BS"/>
</dbReference>
<evidence type="ECO:0000256" key="4">
    <source>
        <dbReference type="ARBA" id="ARBA00022723"/>
    </source>
</evidence>
<feature type="signal peptide" evidence="9">
    <location>
        <begin position="1"/>
        <end position="24"/>
    </location>
</feature>
<accession>A0A640KQF2</accession>
<dbReference type="GO" id="GO:0004784">
    <property type="term" value="F:superoxide dismutase activity"/>
    <property type="evidence" value="ECO:0007669"/>
    <property type="project" value="UniProtKB-EC"/>
</dbReference>
<dbReference type="VEuPathDB" id="TriTrypDB:LtaPh_3219400"/>
<dbReference type="Gene3D" id="3.55.40.20">
    <property type="entry name" value="Iron/manganese superoxide dismutase, C-terminal domain"/>
    <property type="match status" value="1"/>
</dbReference>
<dbReference type="FunFam" id="1.10.287.990:FF:000002">
    <property type="entry name" value="Superoxide dismutase"/>
    <property type="match status" value="1"/>
</dbReference>
<dbReference type="Gene3D" id="1.10.287.990">
    <property type="entry name" value="Fe,Mn superoxide dismutase (SOD) domain"/>
    <property type="match status" value="1"/>
</dbReference>
<dbReference type="PROSITE" id="PS00088">
    <property type="entry name" value="SOD_MN"/>
    <property type="match status" value="1"/>
</dbReference>
<dbReference type="SUPFAM" id="SSF54719">
    <property type="entry name" value="Fe,Mn superoxide dismutase (SOD), C-terminal domain"/>
    <property type="match status" value="1"/>
</dbReference>
<dbReference type="EC" id="1.15.1.1" evidence="2"/>
<evidence type="ECO:0000313" key="12">
    <source>
        <dbReference type="EMBL" id="GET91521.1"/>
    </source>
</evidence>
<keyword evidence="13" id="KW-1185">Reference proteome</keyword>
<reference evidence="12" key="1">
    <citation type="submission" date="2019-11" db="EMBL/GenBank/DDBJ databases">
        <title>Leishmania tarentolae CDS.</title>
        <authorList>
            <person name="Goto Y."/>
            <person name="Yamagishi J."/>
        </authorList>
    </citation>
    <scope>NUCLEOTIDE SEQUENCE [LARGE SCALE GENOMIC DNA]</scope>
    <source>
        <strain evidence="12">Parrot Tar II</strain>
    </source>
</reference>
<comment type="similarity">
    <text evidence="1">Belongs to the iron/manganese superoxide dismutase family.</text>
</comment>
<dbReference type="OrthoDB" id="239262at2759"/>
<gene>
    <name evidence="12" type="ORF">LtaPh_3219400</name>
</gene>
<evidence type="ECO:0000256" key="1">
    <source>
        <dbReference type="ARBA" id="ARBA00008714"/>
    </source>
</evidence>
<dbReference type="InterPro" id="IPR001189">
    <property type="entry name" value="Mn/Fe_SOD"/>
</dbReference>
<evidence type="ECO:0000256" key="2">
    <source>
        <dbReference type="ARBA" id="ARBA00012682"/>
    </source>
</evidence>
<dbReference type="GO" id="GO:0005737">
    <property type="term" value="C:cytoplasm"/>
    <property type="evidence" value="ECO:0007669"/>
    <property type="project" value="UniProtKB-ARBA"/>
</dbReference>
<dbReference type="GO" id="GO:0046872">
    <property type="term" value="F:metal ion binding"/>
    <property type="evidence" value="ECO:0007669"/>
    <property type="project" value="UniProtKB-KW"/>
</dbReference>
<dbReference type="InterPro" id="IPR019831">
    <property type="entry name" value="Mn/Fe_SOD_N"/>
</dbReference>
<evidence type="ECO:0000256" key="5">
    <source>
        <dbReference type="ARBA" id="ARBA00023002"/>
    </source>
</evidence>
<evidence type="ECO:0000256" key="3">
    <source>
        <dbReference type="ARBA" id="ARBA00014767"/>
    </source>
</evidence>
<organism evidence="12 13">
    <name type="scientific">Leishmania tarentolae</name>
    <name type="common">Sauroleishmania tarentolae</name>
    <dbReference type="NCBI Taxonomy" id="5689"/>
    <lineage>
        <taxon>Eukaryota</taxon>
        <taxon>Discoba</taxon>
        <taxon>Euglenozoa</taxon>
        <taxon>Kinetoplastea</taxon>
        <taxon>Metakinetoplastina</taxon>
        <taxon>Trypanosomatida</taxon>
        <taxon>Trypanosomatidae</taxon>
        <taxon>Leishmaniinae</taxon>
        <taxon>Leishmania</taxon>
        <taxon>lizard Leishmania</taxon>
    </lineage>
</organism>
<dbReference type="InterPro" id="IPR019832">
    <property type="entry name" value="Mn/Fe_SOD_C"/>
</dbReference>
<dbReference type="EMBL" id="BLBS01000048">
    <property type="protein sequence ID" value="GET91521.1"/>
    <property type="molecule type" value="Genomic_DNA"/>
</dbReference>
<keyword evidence="6" id="KW-0408">Iron</keyword>
<dbReference type="PANTHER" id="PTHR42769:SF3">
    <property type="entry name" value="SUPEROXIDE DISMUTASE [FE] 2, CHLOROPLASTIC"/>
    <property type="match status" value="1"/>
</dbReference>
<comment type="catalytic activity">
    <reaction evidence="8">
        <text>2 superoxide + 2 H(+) = H2O2 + O2</text>
        <dbReference type="Rhea" id="RHEA:20696"/>
        <dbReference type="ChEBI" id="CHEBI:15378"/>
        <dbReference type="ChEBI" id="CHEBI:15379"/>
        <dbReference type="ChEBI" id="CHEBI:16240"/>
        <dbReference type="ChEBI" id="CHEBI:18421"/>
        <dbReference type="EC" id="1.15.1.1"/>
    </reaction>
</comment>
<evidence type="ECO:0000256" key="9">
    <source>
        <dbReference type="SAM" id="SignalP"/>
    </source>
</evidence>
<dbReference type="Pfam" id="PF02777">
    <property type="entry name" value="Sod_Fe_C"/>
    <property type="match status" value="1"/>
</dbReference>
<feature type="domain" description="Manganese/iron superoxide dismutase N-terminal" evidence="10">
    <location>
        <begin position="81"/>
        <end position="162"/>
    </location>
</feature>
<evidence type="ECO:0000259" key="11">
    <source>
        <dbReference type="Pfam" id="PF02777"/>
    </source>
</evidence>
<proteinExistence type="inferred from homology"/>
<comment type="caution">
    <text evidence="12">The sequence shown here is derived from an EMBL/GenBank/DDBJ whole genome shotgun (WGS) entry which is preliminary data.</text>
</comment>
<keyword evidence="4" id="KW-0479">Metal-binding</keyword>
<dbReference type="AlphaFoldDB" id="A0A640KQF2"/>
<dbReference type="Proteomes" id="UP000419144">
    <property type="component" value="Unassembled WGS sequence"/>
</dbReference>
<evidence type="ECO:0000256" key="8">
    <source>
        <dbReference type="ARBA" id="ARBA00049204"/>
    </source>
</evidence>
<sequence length="273" mass="30452">MRDYTTFCVSPHLLLLLFFPPSSAVCTLTIFAFDSAGRTNKQKKEAHLELSQSRIQVAYPTRLSSSRVFHPFTFCSGIMPFSVQPLPFLYDALASKGMSKEQITYHYDKHHKGYAVKLNAAVESNPDLASKSLVEVIKSSKGPVFNCAAQIFNHDFFWRCLSPNGGGEPSGNLATLIGDSFGSFAKFKEEFTAAANGHFGSGWAWLVKDTSSGKLKVYQTHDAGCPLTEANLVPILACDIWEHAYYIDYKNDRAAYVNAWWNMVNWEFASSQL</sequence>
<dbReference type="Pfam" id="PF00081">
    <property type="entry name" value="Sod_Fe_N"/>
    <property type="match status" value="1"/>
</dbReference>
<evidence type="ECO:0000256" key="6">
    <source>
        <dbReference type="ARBA" id="ARBA00023004"/>
    </source>
</evidence>
<evidence type="ECO:0000256" key="7">
    <source>
        <dbReference type="ARBA" id="ARBA00029867"/>
    </source>
</evidence>
<evidence type="ECO:0000313" key="13">
    <source>
        <dbReference type="Proteomes" id="UP000419144"/>
    </source>
</evidence>
<dbReference type="InterPro" id="IPR036324">
    <property type="entry name" value="Mn/Fe_SOD_N_sf"/>
</dbReference>
<keyword evidence="5" id="KW-0560">Oxidoreductase</keyword>
<dbReference type="PRINTS" id="PR01703">
    <property type="entry name" value="MNSODISMTASE"/>
</dbReference>
<dbReference type="InterPro" id="IPR036314">
    <property type="entry name" value="SOD_C_sf"/>
</dbReference>
<dbReference type="FunFam" id="3.55.40.20:FF:000001">
    <property type="entry name" value="Superoxide dismutase"/>
    <property type="match status" value="1"/>
</dbReference>
<feature type="domain" description="Manganese/iron superoxide dismutase C-terminal" evidence="11">
    <location>
        <begin position="169"/>
        <end position="271"/>
    </location>
</feature>
<name>A0A640KQF2_LEITA</name>
<protein>
    <recommendedName>
        <fullName evidence="3">Superoxide dismutase [Fe]</fullName>
        <ecNumber evidence="2">1.15.1.1</ecNumber>
    </recommendedName>
    <alternativeName>
        <fullName evidence="7">FeSOD</fullName>
    </alternativeName>
</protein>
<keyword evidence="9" id="KW-0732">Signal</keyword>
<dbReference type="SUPFAM" id="SSF46609">
    <property type="entry name" value="Fe,Mn superoxide dismutase (SOD), N-terminal domain"/>
    <property type="match status" value="1"/>
</dbReference>
<evidence type="ECO:0000259" key="10">
    <source>
        <dbReference type="Pfam" id="PF00081"/>
    </source>
</evidence>